<organism evidence="1 2">
    <name type="scientific">candidate division WWE3 bacterium CG_4_9_14_3_um_filter_39_7</name>
    <dbReference type="NCBI Taxonomy" id="1975080"/>
    <lineage>
        <taxon>Bacteria</taxon>
        <taxon>Katanobacteria</taxon>
    </lineage>
</organism>
<gene>
    <name evidence="1" type="ORF">CO179_00935</name>
</gene>
<reference evidence="2" key="1">
    <citation type="submission" date="2017-09" db="EMBL/GenBank/DDBJ databases">
        <title>Depth-based differentiation of microbial function through sediment-hosted aquifers and enrichment of novel symbionts in the deep terrestrial subsurface.</title>
        <authorList>
            <person name="Probst A.J."/>
            <person name="Ladd B."/>
            <person name="Jarett J.K."/>
            <person name="Geller-Mcgrath D.E."/>
            <person name="Sieber C.M.K."/>
            <person name="Emerson J.B."/>
            <person name="Anantharaman K."/>
            <person name="Thomas B.C."/>
            <person name="Malmstrom R."/>
            <person name="Stieglmeier M."/>
            <person name="Klingl A."/>
            <person name="Woyke T."/>
            <person name="Ryan C.M."/>
            <person name="Banfield J.F."/>
        </authorList>
    </citation>
    <scope>NUCLEOTIDE SEQUENCE [LARGE SCALE GENOMIC DNA]</scope>
</reference>
<protein>
    <submittedName>
        <fullName evidence="1">Uncharacterized protein</fullName>
    </submittedName>
</protein>
<evidence type="ECO:0000313" key="2">
    <source>
        <dbReference type="Proteomes" id="UP000231195"/>
    </source>
</evidence>
<accession>A0A2M7X467</accession>
<dbReference type="AlphaFoldDB" id="A0A2M7X467"/>
<sequence>MVLYADKKNVAIMDSKRIFLHVINGKMNKVGGLTKKALWMPAPSTSLRTGSAGITTDVGGNSQ</sequence>
<dbReference type="Proteomes" id="UP000231195">
    <property type="component" value="Unassembled WGS sequence"/>
</dbReference>
<name>A0A2M7X467_UNCKA</name>
<dbReference type="EMBL" id="PFWZ01000045">
    <property type="protein sequence ID" value="PJA40953.1"/>
    <property type="molecule type" value="Genomic_DNA"/>
</dbReference>
<comment type="caution">
    <text evidence="1">The sequence shown here is derived from an EMBL/GenBank/DDBJ whole genome shotgun (WGS) entry which is preliminary data.</text>
</comment>
<proteinExistence type="predicted"/>
<evidence type="ECO:0000313" key="1">
    <source>
        <dbReference type="EMBL" id="PJA40953.1"/>
    </source>
</evidence>